<keyword evidence="3 5" id="KW-1133">Transmembrane helix</keyword>
<dbReference type="GO" id="GO:0016020">
    <property type="term" value="C:membrane"/>
    <property type="evidence" value="ECO:0007669"/>
    <property type="project" value="UniProtKB-SubCell"/>
</dbReference>
<dbReference type="OMA" id="FSVYCVY"/>
<sequence length="462" mass="53450">MWPLVVLASTHILYFAFGWQWFRRQLFKDYEVKNTLVRALFSATFALSCSMLQLFVFEIADTLDRDTRRTSWRFDLSAMVSILVFLLPFYSIYTYLRERNWRRDRALQVAAFALVPLLYSFWRIGLMFPVVKGGLANLSTLDLLSIEQAVSRIGVIGVALMAILSGFGAVHCPYSYSFSTDTDVQASEIVALERQLMQCMSVMMSKQKKLALCRWRARSLPVKSGTPSTTGLLSRLWPGRRTEQQQAEDEIRHLKAEIARSDALRLQLFNEVHELHLARERLAFSRTCLGKYYTLLGYIMSGYCVYKFFMSSVNVIFQRKQGKDPISRGLEIVCQQVLNLQVDLRFWSQHISFMFIGILVFTQVRSFLLQLTRVFSASSSDLTSNIFILMLAEIMGFYFVSSVLLMRVNLPLEYRQIITDVLGNLEFDLFHAWFDAIFIVAAAVTILWLTFQRRRSVKLFTD</sequence>
<protein>
    <recommendedName>
        <fullName evidence="12">Abscisic acid G-protein coupled receptor-like domain-containing protein</fullName>
    </recommendedName>
</protein>
<feature type="domain" description="Golgi pH regulator conserved" evidence="7">
    <location>
        <begin position="145"/>
        <end position="210"/>
    </location>
</feature>
<evidence type="ECO:0000256" key="2">
    <source>
        <dbReference type="ARBA" id="ARBA00022692"/>
    </source>
</evidence>
<keyword evidence="9" id="KW-0496">Mitochondrion</keyword>
<dbReference type="Pfam" id="PF12430">
    <property type="entry name" value="ABA_GPCR"/>
    <property type="match status" value="1"/>
</dbReference>
<dbReference type="STRING" id="37360.A0A0G4J5Q5"/>
<geneLocation type="mitochondrion" evidence="9"/>
<dbReference type="Proteomes" id="UP000290189">
    <property type="component" value="Unassembled WGS sequence"/>
</dbReference>
<evidence type="ECO:0000256" key="3">
    <source>
        <dbReference type="ARBA" id="ARBA00022989"/>
    </source>
</evidence>
<proteinExistence type="predicted"/>
<feature type="transmembrane region" description="Helical" evidence="5">
    <location>
        <begin position="149"/>
        <end position="170"/>
    </location>
</feature>
<dbReference type="PANTHER" id="PTHR15948">
    <property type="entry name" value="G-PROTEIN COUPLED RECEPTOR 89-RELATED"/>
    <property type="match status" value="1"/>
</dbReference>
<evidence type="ECO:0000313" key="8">
    <source>
        <dbReference type="EMBL" id="CEP02905.1"/>
    </source>
</evidence>
<accession>A0A0G4J5Q5</accession>
<feature type="transmembrane region" description="Helical" evidence="5">
    <location>
        <begin position="35"/>
        <end position="56"/>
    </location>
</feature>
<reference evidence="8 10" key="1">
    <citation type="submission" date="2015-02" db="EMBL/GenBank/DDBJ databases">
        <authorList>
            <person name="Chooi Y.-H."/>
        </authorList>
    </citation>
    <scope>NUCLEOTIDE SEQUENCE [LARGE SCALE GENOMIC DNA]</scope>
    <source>
        <strain evidence="8">E3</strain>
    </source>
</reference>
<dbReference type="AlphaFoldDB" id="A0A0G4J5Q5"/>
<dbReference type="Pfam" id="PF12537">
    <property type="entry name" value="GPHR_N"/>
    <property type="match status" value="1"/>
</dbReference>
<feature type="transmembrane region" description="Helical" evidence="5">
    <location>
        <begin position="6"/>
        <end position="23"/>
    </location>
</feature>
<evidence type="ECO:0000313" key="10">
    <source>
        <dbReference type="Proteomes" id="UP000039324"/>
    </source>
</evidence>
<evidence type="ECO:0000256" key="1">
    <source>
        <dbReference type="ARBA" id="ARBA00004141"/>
    </source>
</evidence>
<comment type="subcellular location">
    <subcellularLocation>
        <location evidence="1">Membrane</location>
        <topology evidence="1">Multi-pass membrane protein</topology>
    </subcellularLocation>
</comment>
<dbReference type="InterPro" id="IPR025969">
    <property type="entry name" value="ABA_GPCR_dom"/>
</dbReference>
<feature type="transmembrane region" description="Helical" evidence="5">
    <location>
        <begin position="430"/>
        <end position="451"/>
    </location>
</feature>
<evidence type="ECO:0000313" key="9">
    <source>
        <dbReference type="EMBL" id="SPQ95010.1"/>
    </source>
</evidence>
<dbReference type="EMBL" id="CDSF01000133">
    <property type="protein sequence ID" value="CEP02905.1"/>
    <property type="molecule type" value="Genomic_DNA"/>
</dbReference>
<feature type="transmembrane region" description="Helical" evidence="5">
    <location>
        <begin position="289"/>
        <end position="309"/>
    </location>
</feature>
<keyword evidence="2 5" id="KW-0812">Transmembrane</keyword>
<feature type="transmembrane region" description="Helical" evidence="5">
    <location>
        <begin position="346"/>
        <end position="364"/>
    </location>
</feature>
<keyword evidence="4 5" id="KW-0472">Membrane</keyword>
<keyword evidence="10" id="KW-1185">Reference proteome</keyword>
<dbReference type="PANTHER" id="PTHR15948:SF0">
    <property type="entry name" value="GOLGI PH REGULATOR A-RELATED"/>
    <property type="match status" value="1"/>
</dbReference>
<evidence type="ECO:0000256" key="4">
    <source>
        <dbReference type="ARBA" id="ARBA00023136"/>
    </source>
</evidence>
<feature type="domain" description="Abscisic acid G-protein coupled receptor-like" evidence="6">
    <location>
        <begin position="284"/>
        <end position="454"/>
    </location>
</feature>
<evidence type="ECO:0000256" key="5">
    <source>
        <dbReference type="SAM" id="Phobius"/>
    </source>
</evidence>
<feature type="transmembrane region" description="Helical" evidence="5">
    <location>
        <begin position="76"/>
        <end position="96"/>
    </location>
</feature>
<gene>
    <name evidence="8" type="ORF">PBRA_002872</name>
    <name evidence="9" type="ORF">PLBR_LOCUS2225</name>
</gene>
<dbReference type="OrthoDB" id="264392at2759"/>
<name>A0A0G4J5Q5_PLABS</name>
<dbReference type="InterPro" id="IPR015672">
    <property type="entry name" value="GPHR/GTG"/>
</dbReference>
<evidence type="ECO:0008006" key="12">
    <source>
        <dbReference type="Google" id="ProtNLM"/>
    </source>
</evidence>
<reference evidence="9 11" key="2">
    <citation type="submission" date="2018-03" db="EMBL/GenBank/DDBJ databases">
        <authorList>
            <person name="Fogelqvist J."/>
        </authorList>
    </citation>
    <scope>NUCLEOTIDE SEQUENCE [LARGE SCALE GENOMIC DNA]</scope>
</reference>
<dbReference type="InterPro" id="IPR022535">
    <property type="entry name" value="Golgi_pH-regulator_cons_dom"/>
</dbReference>
<feature type="transmembrane region" description="Helical" evidence="5">
    <location>
        <begin position="385"/>
        <end position="410"/>
    </location>
</feature>
<evidence type="ECO:0000259" key="6">
    <source>
        <dbReference type="Pfam" id="PF12430"/>
    </source>
</evidence>
<evidence type="ECO:0000313" key="11">
    <source>
        <dbReference type="Proteomes" id="UP000290189"/>
    </source>
</evidence>
<feature type="transmembrane region" description="Helical" evidence="5">
    <location>
        <begin position="108"/>
        <end position="129"/>
    </location>
</feature>
<dbReference type="Proteomes" id="UP000039324">
    <property type="component" value="Unassembled WGS sequence"/>
</dbReference>
<evidence type="ECO:0000259" key="7">
    <source>
        <dbReference type="Pfam" id="PF12537"/>
    </source>
</evidence>
<organism evidence="8 10">
    <name type="scientific">Plasmodiophora brassicae</name>
    <name type="common">Clubroot disease agent</name>
    <dbReference type="NCBI Taxonomy" id="37360"/>
    <lineage>
        <taxon>Eukaryota</taxon>
        <taxon>Sar</taxon>
        <taxon>Rhizaria</taxon>
        <taxon>Endomyxa</taxon>
        <taxon>Phytomyxea</taxon>
        <taxon>Plasmodiophorida</taxon>
        <taxon>Plasmodiophoridae</taxon>
        <taxon>Plasmodiophora</taxon>
    </lineage>
</organism>
<dbReference type="EMBL" id="OVEO01000003">
    <property type="protein sequence ID" value="SPQ95010.1"/>
    <property type="molecule type" value="Genomic_DNA"/>
</dbReference>